<proteinExistence type="predicted"/>
<protein>
    <submittedName>
        <fullName evidence="1">Uncharacterized protein</fullName>
    </submittedName>
</protein>
<gene>
    <name evidence="1" type="ORF">VITISV_042188</name>
</gene>
<organism evidence="1">
    <name type="scientific">Vitis vinifera</name>
    <name type="common">Grape</name>
    <dbReference type="NCBI Taxonomy" id="29760"/>
    <lineage>
        <taxon>Eukaryota</taxon>
        <taxon>Viridiplantae</taxon>
        <taxon>Streptophyta</taxon>
        <taxon>Embryophyta</taxon>
        <taxon>Tracheophyta</taxon>
        <taxon>Spermatophyta</taxon>
        <taxon>Magnoliopsida</taxon>
        <taxon>eudicotyledons</taxon>
        <taxon>Gunneridae</taxon>
        <taxon>Pentapetalae</taxon>
        <taxon>rosids</taxon>
        <taxon>Vitales</taxon>
        <taxon>Vitaceae</taxon>
        <taxon>Viteae</taxon>
        <taxon>Vitis</taxon>
    </lineage>
</organism>
<name>A5BGK4_VITVI</name>
<reference evidence="1" key="1">
    <citation type="journal article" date="2007" name="PLoS ONE">
        <title>The first genome sequence of an elite grapevine cultivar (Pinot noir Vitis vinifera L.): coping with a highly heterozygous genome.</title>
        <authorList>
            <person name="Velasco R."/>
            <person name="Zharkikh A."/>
            <person name="Troggio M."/>
            <person name="Cartwright D.A."/>
            <person name="Cestaro A."/>
            <person name="Pruss D."/>
            <person name="Pindo M."/>
            <person name="FitzGerald L.M."/>
            <person name="Vezzulli S."/>
            <person name="Reid J."/>
            <person name="Malacarne G."/>
            <person name="Iliev D."/>
            <person name="Coppola G."/>
            <person name="Wardell B."/>
            <person name="Micheletti D."/>
            <person name="Macalma T."/>
            <person name="Facci M."/>
            <person name="Mitchell J.T."/>
            <person name="Perazzolli M."/>
            <person name="Eldredge G."/>
            <person name="Gatto P."/>
            <person name="Oyzerski R."/>
            <person name="Moretto M."/>
            <person name="Gutin N."/>
            <person name="Stefanini M."/>
            <person name="Chen Y."/>
            <person name="Segala C."/>
            <person name="Davenport C."/>
            <person name="Dematte L."/>
            <person name="Mraz A."/>
            <person name="Battilana J."/>
            <person name="Stormo K."/>
            <person name="Costa F."/>
            <person name="Tao Q."/>
            <person name="Si-Ammour A."/>
            <person name="Harkins T."/>
            <person name="Lackey A."/>
            <person name="Perbost C."/>
            <person name="Taillon B."/>
            <person name="Stella A."/>
            <person name="Solovyev V."/>
            <person name="Fawcett J.A."/>
            <person name="Sterck L."/>
            <person name="Vandepoele K."/>
            <person name="Grando S.M."/>
            <person name="Toppo S."/>
            <person name="Moser C."/>
            <person name="Lanchbury J."/>
            <person name="Bogden R."/>
            <person name="Skolnick M."/>
            <person name="Sgaramella V."/>
            <person name="Bhatnagar S.K."/>
            <person name="Fontana P."/>
            <person name="Gutin A."/>
            <person name="Van de Peer Y."/>
            <person name="Salamini F."/>
            <person name="Viola R."/>
        </authorList>
    </citation>
    <scope>NUCLEOTIDE SEQUENCE</scope>
</reference>
<dbReference type="AlphaFoldDB" id="A5BGK4"/>
<sequence>MIRAPTGSINRRLDDLFFMSFDPYILNYEPSKGVHSAKIHDVVMHKITNLIPVRMECDGRLASGGDVKGWDRHEGGPGSSSVVDLEAILEGLLAHLIVVELIKNVLVTGGLVFDNVQEGLIDVV</sequence>
<accession>A5BGK4</accession>
<dbReference type="EMBL" id="AM458790">
    <property type="protein sequence ID" value="CAN65639.1"/>
    <property type="molecule type" value="Genomic_DNA"/>
</dbReference>
<evidence type="ECO:0000313" key="1">
    <source>
        <dbReference type="EMBL" id="CAN65639.1"/>
    </source>
</evidence>